<organism evidence="2 3">
    <name type="scientific">Canavalia gladiata</name>
    <name type="common">Sword bean</name>
    <name type="synonym">Dolichos gladiatus</name>
    <dbReference type="NCBI Taxonomy" id="3824"/>
    <lineage>
        <taxon>Eukaryota</taxon>
        <taxon>Viridiplantae</taxon>
        <taxon>Streptophyta</taxon>
        <taxon>Embryophyta</taxon>
        <taxon>Tracheophyta</taxon>
        <taxon>Spermatophyta</taxon>
        <taxon>Magnoliopsida</taxon>
        <taxon>eudicotyledons</taxon>
        <taxon>Gunneridae</taxon>
        <taxon>Pentapetalae</taxon>
        <taxon>rosids</taxon>
        <taxon>fabids</taxon>
        <taxon>Fabales</taxon>
        <taxon>Fabaceae</taxon>
        <taxon>Papilionoideae</taxon>
        <taxon>50 kb inversion clade</taxon>
        <taxon>NPAAA clade</taxon>
        <taxon>indigoferoid/millettioid clade</taxon>
        <taxon>Phaseoleae</taxon>
        <taxon>Canavalia</taxon>
    </lineage>
</organism>
<dbReference type="PANTHER" id="PTHR31374">
    <property type="entry name" value="AUXIN-INDUCED PROTEIN-LIKE-RELATED"/>
    <property type="match status" value="1"/>
</dbReference>
<sequence>MLRFFFGKIHCSLSVLLASRRTRGLGNNLNEDPLETAMEGHFVVLAKNGEETKRFVVELHYLSEPAFLGLLERAKEEYGFNQKGVLVIPCHPQELEKILEEPRDDSVRVADDVREGYFVVLAMKNQETKRFLVELDCLNYDSAFLEEYGFKQQGAAEHSRWLLSAPKIQEGINTLVYSFLIYE</sequence>
<keyword evidence="3" id="KW-1185">Reference proteome</keyword>
<protein>
    <submittedName>
        <fullName evidence="2">Uncharacterized protein</fullName>
    </submittedName>
</protein>
<accession>A0AAN9QWB8</accession>
<reference evidence="2 3" key="1">
    <citation type="submission" date="2024-01" db="EMBL/GenBank/DDBJ databases">
        <title>The genomes of 5 underutilized Papilionoideae crops provide insights into root nodulation and disease resistanc.</title>
        <authorList>
            <person name="Jiang F."/>
        </authorList>
    </citation>
    <scope>NUCLEOTIDE SEQUENCE [LARGE SCALE GENOMIC DNA]</scope>
    <source>
        <strain evidence="2">LVBAO_FW01</strain>
        <tissue evidence="2">Leaves</tissue>
    </source>
</reference>
<dbReference type="PANTHER" id="PTHR31374:SF188">
    <property type="entry name" value="SAUR-LIKE AUXIN-RESPONSIVE FAMILY PROTEIN"/>
    <property type="match status" value="1"/>
</dbReference>
<comment type="caution">
    <text evidence="2">The sequence shown here is derived from an EMBL/GenBank/DDBJ whole genome shotgun (WGS) entry which is preliminary data.</text>
</comment>
<gene>
    <name evidence="2" type="ORF">VNO77_16132</name>
</gene>
<dbReference type="Proteomes" id="UP001367508">
    <property type="component" value="Unassembled WGS sequence"/>
</dbReference>
<dbReference type="AlphaFoldDB" id="A0AAN9QWB8"/>
<dbReference type="Pfam" id="PF02519">
    <property type="entry name" value="Auxin_inducible"/>
    <property type="match status" value="1"/>
</dbReference>
<evidence type="ECO:0000313" key="3">
    <source>
        <dbReference type="Proteomes" id="UP001367508"/>
    </source>
</evidence>
<dbReference type="EMBL" id="JAYMYQ010000003">
    <property type="protein sequence ID" value="KAK7345528.1"/>
    <property type="molecule type" value="Genomic_DNA"/>
</dbReference>
<comment type="similarity">
    <text evidence="1">Belongs to the ARG7 family.</text>
</comment>
<evidence type="ECO:0000313" key="2">
    <source>
        <dbReference type="EMBL" id="KAK7345528.1"/>
    </source>
</evidence>
<evidence type="ECO:0000256" key="1">
    <source>
        <dbReference type="ARBA" id="ARBA00006974"/>
    </source>
</evidence>
<dbReference type="InterPro" id="IPR003676">
    <property type="entry name" value="SAUR_fam"/>
</dbReference>
<name>A0AAN9QWB8_CANGL</name>
<dbReference type="GO" id="GO:0009733">
    <property type="term" value="P:response to auxin"/>
    <property type="evidence" value="ECO:0007669"/>
    <property type="project" value="InterPro"/>
</dbReference>
<proteinExistence type="inferred from homology"/>